<evidence type="ECO:0000256" key="6">
    <source>
        <dbReference type="ARBA" id="ARBA00022737"/>
    </source>
</evidence>
<comment type="subcellular location">
    <subcellularLocation>
        <location evidence="2">Endoplasmic reticulum lumen</location>
    </subcellularLocation>
</comment>
<dbReference type="NCBIfam" id="TIGR01130">
    <property type="entry name" value="ER_PDI_fam"/>
    <property type="match status" value="1"/>
</dbReference>
<keyword evidence="6" id="KW-0677">Repeat</keyword>
<dbReference type="CDD" id="cd02981">
    <property type="entry name" value="PDI_b_family"/>
    <property type="match status" value="1"/>
</dbReference>
<name>A0AAJ6QN69_9ACAR</name>
<evidence type="ECO:0000256" key="2">
    <source>
        <dbReference type="ARBA" id="ARBA00004319"/>
    </source>
</evidence>
<keyword evidence="5 13" id="KW-0732">Signal</keyword>
<dbReference type="PROSITE" id="PS51352">
    <property type="entry name" value="THIOREDOXIN_2"/>
    <property type="match status" value="2"/>
</dbReference>
<dbReference type="RefSeq" id="XP_003738296.1">
    <property type="nucleotide sequence ID" value="XM_003738248.2"/>
</dbReference>
<feature type="disulfide bond" description="Redox-active" evidence="11">
    <location>
        <begin position="395"/>
        <end position="398"/>
    </location>
</feature>
<dbReference type="CDD" id="cd02982">
    <property type="entry name" value="PDI_b'_family"/>
    <property type="match status" value="1"/>
</dbReference>
<feature type="disulfide bond" description="Redox-active" evidence="11">
    <location>
        <begin position="53"/>
        <end position="56"/>
    </location>
</feature>
<evidence type="ECO:0000256" key="9">
    <source>
        <dbReference type="ARBA" id="ARBA00023235"/>
    </source>
</evidence>
<feature type="domain" description="Thioredoxin" evidence="15">
    <location>
        <begin position="329"/>
        <end position="472"/>
    </location>
</feature>
<dbReference type="GO" id="GO:0003756">
    <property type="term" value="F:protein disulfide isomerase activity"/>
    <property type="evidence" value="ECO:0007669"/>
    <property type="project" value="UniProtKB-EC"/>
</dbReference>
<accession>A0AAJ6QN69</accession>
<dbReference type="GO" id="GO:0005788">
    <property type="term" value="C:endoplasmic reticulum lumen"/>
    <property type="evidence" value="ECO:0007669"/>
    <property type="project" value="UniProtKB-SubCell"/>
</dbReference>
<evidence type="ECO:0000256" key="3">
    <source>
        <dbReference type="ARBA" id="ARBA00006347"/>
    </source>
</evidence>
<organism evidence="16 17">
    <name type="scientific">Galendromus occidentalis</name>
    <name type="common">western predatory mite</name>
    <dbReference type="NCBI Taxonomy" id="34638"/>
    <lineage>
        <taxon>Eukaryota</taxon>
        <taxon>Metazoa</taxon>
        <taxon>Ecdysozoa</taxon>
        <taxon>Arthropoda</taxon>
        <taxon>Chelicerata</taxon>
        <taxon>Arachnida</taxon>
        <taxon>Acari</taxon>
        <taxon>Parasitiformes</taxon>
        <taxon>Mesostigmata</taxon>
        <taxon>Gamasina</taxon>
        <taxon>Phytoseioidea</taxon>
        <taxon>Phytoseiidae</taxon>
        <taxon>Typhlodrominae</taxon>
        <taxon>Galendromus</taxon>
    </lineage>
</organism>
<keyword evidence="10 11" id="KW-0676">Redox-active center</keyword>
<keyword evidence="16" id="KW-1185">Reference proteome</keyword>
<dbReference type="InterPro" id="IPR005792">
    <property type="entry name" value="Prot_disulphide_isomerase"/>
</dbReference>
<dbReference type="InterPro" id="IPR036249">
    <property type="entry name" value="Thioredoxin-like_sf"/>
</dbReference>
<feature type="domain" description="Thioredoxin" evidence="15">
    <location>
        <begin position="1"/>
        <end position="131"/>
    </location>
</feature>
<sequence length="499" mass="55721">MRSGAVLLSCLLVVLTRAEIKTEENVLVLTKDNFDSAIKDHKFILVEFYAPWCGHCKALAPEYAKAATELAEEGSELKLGKVDATEQTELGERFEIRGYPTLKLFREGQPVEYNGGRTAPEIIRWLKKKSGPPATELATADELAAFKEANEVFVLGCFKDKKSEAAETFSKVAATSDDFPFAIASEDAVIAAAEAQDGQVVLFKKFDEGRNVLDKVENADQVKDFVVANSLPLVIDFTHESASKIFGGPIKSHNLLFIDQKAGDFDAVSNNYRESAKQFRGKVLFVTINTGNDDHSRILDFFGIKKSDKPQMRMIRLEDDMAKFKPEDETNLDPAAVSAFVQGVLSGEVKQHLLSQELPEDWDRTPVKVLVAKNFDEIAFDKSKKVLVEFYAPWCGHCKQLVPIYDQLGEAFKDQDDVVIAKLDATANELEHTKVGSFPTLKLYKKETNEVVEYNGERTLEGLKKFIESDGDYGKAPAEDVQEDEEKQEDDEHGPRDEL</sequence>
<dbReference type="KEGG" id="goe:100899392"/>
<dbReference type="CDD" id="cd02961">
    <property type="entry name" value="PDI_a_family"/>
    <property type="match status" value="1"/>
</dbReference>
<dbReference type="Pfam" id="PF00085">
    <property type="entry name" value="Thioredoxin"/>
    <property type="match status" value="2"/>
</dbReference>
<dbReference type="PROSITE" id="PS00194">
    <property type="entry name" value="THIOREDOXIN_1"/>
    <property type="match status" value="2"/>
</dbReference>
<dbReference type="FunFam" id="3.40.30.10:FF:000030">
    <property type="entry name" value="Protein disulfide-isomerase"/>
    <property type="match status" value="1"/>
</dbReference>
<evidence type="ECO:0000256" key="10">
    <source>
        <dbReference type="ARBA" id="ARBA00023284"/>
    </source>
</evidence>
<dbReference type="CDD" id="cd02995">
    <property type="entry name" value="PDI_a_PDI_a'_C"/>
    <property type="match status" value="1"/>
</dbReference>
<evidence type="ECO:0000256" key="1">
    <source>
        <dbReference type="ARBA" id="ARBA00001182"/>
    </source>
</evidence>
<keyword evidence="8 11" id="KW-1015">Disulfide bond</keyword>
<dbReference type="EC" id="5.3.4.1" evidence="4 13"/>
<dbReference type="GeneID" id="100899392"/>
<dbReference type="GO" id="GO:0034976">
    <property type="term" value="P:response to endoplasmic reticulum stress"/>
    <property type="evidence" value="ECO:0007669"/>
    <property type="project" value="TreeGrafter"/>
</dbReference>
<dbReference type="CTD" id="39651"/>
<dbReference type="PANTHER" id="PTHR18929">
    <property type="entry name" value="PROTEIN DISULFIDE ISOMERASE"/>
    <property type="match status" value="1"/>
</dbReference>
<proteinExistence type="inferred from homology"/>
<protein>
    <recommendedName>
        <fullName evidence="4 13">Protein disulfide-isomerase</fullName>
        <ecNumber evidence="4 13">5.3.4.1</ecNumber>
    </recommendedName>
</protein>
<dbReference type="AlphaFoldDB" id="A0AAJ6QN69"/>
<feature type="signal peptide" evidence="13">
    <location>
        <begin position="1"/>
        <end position="18"/>
    </location>
</feature>
<keyword evidence="7" id="KW-0256">Endoplasmic reticulum</keyword>
<comment type="catalytic activity">
    <reaction evidence="1 13">
        <text>Catalyzes the rearrangement of -S-S- bonds in proteins.</text>
        <dbReference type="EC" id="5.3.4.1"/>
    </reaction>
</comment>
<keyword evidence="9 13" id="KW-0413">Isomerase</keyword>
<feature type="compositionally biased region" description="Acidic residues" evidence="14">
    <location>
        <begin position="480"/>
        <end position="492"/>
    </location>
</feature>
<dbReference type="PANTHER" id="PTHR18929:SF240">
    <property type="entry name" value="PROTEIN DISULFIDE-ISOMERASE"/>
    <property type="match status" value="1"/>
</dbReference>
<evidence type="ECO:0000256" key="7">
    <source>
        <dbReference type="ARBA" id="ARBA00022824"/>
    </source>
</evidence>
<evidence type="ECO:0000256" key="8">
    <source>
        <dbReference type="ARBA" id="ARBA00023157"/>
    </source>
</evidence>
<gene>
    <name evidence="17" type="primary">LOC100899392</name>
</gene>
<dbReference type="InterPro" id="IPR017937">
    <property type="entry name" value="Thioredoxin_CS"/>
</dbReference>
<feature type="region of interest" description="Disordered" evidence="14">
    <location>
        <begin position="469"/>
        <end position="499"/>
    </location>
</feature>
<evidence type="ECO:0000313" key="16">
    <source>
        <dbReference type="Proteomes" id="UP000694867"/>
    </source>
</evidence>
<dbReference type="PRINTS" id="PR00421">
    <property type="entry name" value="THIOREDOXIN"/>
</dbReference>
<evidence type="ECO:0000256" key="12">
    <source>
        <dbReference type="RuleBase" id="RU004208"/>
    </source>
</evidence>
<evidence type="ECO:0000256" key="4">
    <source>
        <dbReference type="ARBA" id="ARBA00012723"/>
    </source>
</evidence>
<evidence type="ECO:0000256" key="5">
    <source>
        <dbReference type="ARBA" id="ARBA00022729"/>
    </source>
</evidence>
<feature type="chain" id="PRO_5042316824" description="Protein disulfide-isomerase" evidence="13">
    <location>
        <begin position="19"/>
        <end position="499"/>
    </location>
</feature>
<evidence type="ECO:0000256" key="14">
    <source>
        <dbReference type="SAM" id="MobiDB-lite"/>
    </source>
</evidence>
<evidence type="ECO:0000313" key="17">
    <source>
        <dbReference type="RefSeq" id="XP_003738296.1"/>
    </source>
</evidence>
<dbReference type="FunFam" id="3.40.30.10:FF:000023">
    <property type="entry name" value="Protein disulfide-isomerase"/>
    <property type="match status" value="1"/>
</dbReference>
<dbReference type="Pfam" id="PF13848">
    <property type="entry name" value="Thioredoxin_6"/>
    <property type="match status" value="1"/>
</dbReference>
<dbReference type="GO" id="GO:0006457">
    <property type="term" value="P:protein folding"/>
    <property type="evidence" value="ECO:0007669"/>
    <property type="project" value="TreeGrafter"/>
</dbReference>
<dbReference type="NCBIfam" id="TIGR01126">
    <property type="entry name" value="pdi_dom"/>
    <property type="match status" value="2"/>
</dbReference>
<dbReference type="InterPro" id="IPR013766">
    <property type="entry name" value="Thioredoxin_domain"/>
</dbReference>
<evidence type="ECO:0000256" key="11">
    <source>
        <dbReference type="PIRSR" id="PIRSR605792-51"/>
    </source>
</evidence>
<reference evidence="17" key="1">
    <citation type="submission" date="2025-08" db="UniProtKB">
        <authorList>
            <consortium name="RefSeq"/>
        </authorList>
    </citation>
    <scope>IDENTIFICATION</scope>
</reference>
<dbReference type="Gene3D" id="3.40.30.10">
    <property type="entry name" value="Glutaredoxin"/>
    <property type="match status" value="4"/>
</dbReference>
<dbReference type="InterPro" id="IPR005788">
    <property type="entry name" value="PDI_thioredoxin-like_dom"/>
</dbReference>
<dbReference type="SUPFAM" id="SSF52833">
    <property type="entry name" value="Thioredoxin-like"/>
    <property type="match status" value="4"/>
</dbReference>
<dbReference type="FunFam" id="3.40.30.10:FF:000027">
    <property type="entry name" value="protein disulfide-isomerase A2"/>
    <property type="match status" value="1"/>
</dbReference>
<comment type="similarity">
    <text evidence="3 12">Belongs to the protein disulfide isomerase family.</text>
</comment>
<dbReference type="Proteomes" id="UP000694867">
    <property type="component" value="Unplaced"/>
</dbReference>
<evidence type="ECO:0000259" key="15">
    <source>
        <dbReference type="PROSITE" id="PS51352"/>
    </source>
</evidence>
<evidence type="ECO:0000256" key="13">
    <source>
        <dbReference type="RuleBase" id="RU361130"/>
    </source>
</evidence>
<dbReference type="FunFam" id="3.40.30.10:FF:000185">
    <property type="entry name" value="Protein disulfide-isomerase"/>
    <property type="match status" value="1"/>
</dbReference>